<accession>A0A4U1IN60</accession>
<reference evidence="2 3" key="1">
    <citation type="submission" date="2019-04" db="EMBL/GenBank/DDBJ databases">
        <authorList>
            <person name="Li Y."/>
            <person name="Wang J."/>
        </authorList>
    </citation>
    <scope>NUCLEOTIDE SEQUENCE [LARGE SCALE GENOMIC DNA]</scope>
    <source>
        <strain evidence="2 3">DSM 14668</strain>
    </source>
</reference>
<feature type="transmembrane region" description="Helical" evidence="1">
    <location>
        <begin position="132"/>
        <end position="150"/>
    </location>
</feature>
<feature type="transmembrane region" description="Helical" evidence="1">
    <location>
        <begin position="36"/>
        <end position="58"/>
    </location>
</feature>
<keyword evidence="1" id="KW-1133">Transmembrane helix</keyword>
<dbReference type="AlphaFoldDB" id="A0A4U1IN60"/>
<dbReference type="EMBL" id="SSMQ01000097">
    <property type="protein sequence ID" value="TKC95283.1"/>
    <property type="molecule type" value="Genomic_DNA"/>
</dbReference>
<proteinExistence type="predicted"/>
<dbReference type="RefSeq" id="WP_136935723.1">
    <property type="nucleotide sequence ID" value="NZ_SSMQ01000097.1"/>
</dbReference>
<feature type="transmembrane region" description="Helical" evidence="1">
    <location>
        <begin position="70"/>
        <end position="90"/>
    </location>
</feature>
<comment type="caution">
    <text evidence="2">The sequence shown here is derived from an EMBL/GenBank/DDBJ whole genome shotgun (WGS) entry which is preliminary data.</text>
</comment>
<feature type="transmembrane region" description="Helical" evidence="1">
    <location>
        <begin position="170"/>
        <end position="196"/>
    </location>
</feature>
<organism evidence="2 3">
    <name type="scientific">Polyangium fumosum</name>
    <dbReference type="NCBI Taxonomy" id="889272"/>
    <lineage>
        <taxon>Bacteria</taxon>
        <taxon>Pseudomonadati</taxon>
        <taxon>Myxococcota</taxon>
        <taxon>Polyangia</taxon>
        <taxon>Polyangiales</taxon>
        <taxon>Polyangiaceae</taxon>
        <taxon>Polyangium</taxon>
    </lineage>
</organism>
<evidence type="ECO:0000313" key="3">
    <source>
        <dbReference type="Proteomes" id="UP000309215"/>
    </source>
</evidence>
<sequence>MKPFTLMVLVVFGLVAAAVAARLLGLAMRTRKAPEFLLGLSMLLPLVGYSIQVTSAVTRGGAPAPLAVEIGGLVVDIGFLTVAGFVWLVFRREETWAQVFAFLLGAFGLAMPVVNHLVPWSNGLPSALWPRAVLRTLCYGWAAVEALRYATLMRKRVRFGLAEPLVADRFGLWGFGYLCAALMLDGLTAGGALHVLQSRFADVFLVGGAAFGVPAMLAFGLSFFPPVAYVRYVERRLGAEVAS</sequence>
<keyword evidence="3" id="KW-1185">Reference proteome</keyword>
<feature type="transmembrane region" description="Helical" evidence="1">
    <location>
        <begin position="96"/>
        <end position="120"/>
    </location>
</feature>
<gene>
    <name evidence="2" type="ORF">E8A74_46995</name>
</gene>
<keyword evidence="1" id="KW-0812">Transmembrane</keyword>
<evidence type="ECO:0000313" key="2">
    <source>
        <dbReference type="EMBL" id="TKC95283.1"/>
    </source>
</evidence>
<protein>
    <submittedName>
        <fullName evidence="2">Uncharacterized protein</fullName>
    </submittedName>
</protein>
<keyword evidence="1" id="KW-0472">Membrane</keyword>
<dbReference type="Proteomes" id="UP000309215">
    <property type="component" value="Unassembled WGS sequence"/>
</dbReference>
<name>A0A4U1IN60_9BACT</name>
<evidence type="ECO:0000256" key="1">
    <source>
        <dbReference type="SAM" id="Phobius"/>
    </source>
</evidence>
<feature type="transmembrane region" description="Helical" evidence="1">
    <location>
        <begin position="203"/>
        <end position="224"/>
    </location>
</feature>